<feature type="transmembrane region" description="Helical" evidence="2">
    <location>
        <begin position="111"/>
        <end position="129"/>
    </location>
</feature>
<feature type="transmembrane region" description="Helical" evidence="2">
    <location>
        <begin position="86"/>
        <end position="105"/>
    </location>
</feature>
<sequence>MKKQTLGSMITSLRKENGMTQLELAEKMSVTDKAVSKWERDLSCPDVNSLPKLAEIFGISVDELMQIKSAAQLDDNKKSISDVITLIFKAVSLAMGISVVVLSILKEIDLYSGFTMLGIGLTCAGISLLQKKCKDDG</sequence>
<evidence type="ECO:0000256" key="1">
    <source>
        <dbReference type="ARBA" id="ARBA00023125"/>
    </source>
</evidence>
<dbReference type="SMART" id="SM00530">
    <property type="entry name" value="HTH_XRE"/>
    <property type="match status" value="1"/>
</dbReference>
<reference evidence="4" key="1">
    <citation type="submission" date="2019-08" db="EMBL/GenBank/DDBJ databases">
        <authorList>
            <person name="Kucharzyk K."/>
            <person name="Murdoch R.W."/>
            <person name="Higgins S."/>
            <person name="Loffler F."/>
        </authorList>
    </citation>
    <scope>NUCLEOTIDE SEQUENCE</scope>
</reference>
<evidence type="ECO:0000313" key="4">
    <source>
        <dbReference type="EMBL" id="MPM15862.1"/>
    </source>
</evidence>
<proteinExistence type="predicted"/>
<keyword evidence="2" id="KW-0812">Transmembrane</keyword>
<protein>
    <recommendedName>
        <fullName evidence="3">HTH cro/C1-type domain-containing protein</fullName>
    </recommendedName>
</protein>
<dbReference type="InterPro" id="IPR001387">
    <property type="entry name" value="Cro/C1-type_HTH"/>
</dbReference>
<dbReference type="PANTHER" id="PTHR46558:SF11">
    <property type="entry name" value="HTH-TYPE TRANSCRIPTIONAL REGULATOR XRE"/>
    <property type="match status" value="1"/>
</dbReference>
<keyword evidence="2" id="KW-0472">Membrane</keyword>
<comment type="caution">
    <text evidence="4">The sequence shown here is derived from an EMBL/GenBank/DDBJ whole genome shotgun (WGS) entry which is preliminary data.</text>
</comment>
<dbReference type="AlphaFoldDB" id="A0A644XI28"/>
<name>A0A644XI28_9ZZZZ</name>
<feature type="domain" description="HTH cro/C1-type" evidence="3">
    <location>
        <begin position="10"/>
        <end position="64"/>
    </location>
</feature>
<dbReference type="PROSITE" id="PS50943">
    <property type="entry name" value="HTH_CROC1"/>
    <property type="match status" value="1"/>
</dbReference>
<gene>
    <name evidence="4" type="ORF">SDC9_62236</name>
</gene>
<dbReference type="CDD" id="cd00093">
    <property type="entry name" value="HTH_XRE"/>
    <property type="match status" value="1"/>
</dbReference>
<accession>A0A644XI28</accession>
<dbReference type="EMBL" id="VSSQ01002512">
    <property type="protein sequence ID" value="MPM15862.1"/>
    <property type="molecule type" value="Genomic_DNA"/>
</dbReference>
<dbReference type="Gene3D" id="1.10.260.40">
    <property type="entry name" value="lambda repressor-like DNA-binding domains"/>
    <property type="match status" value="1"/>
</dbReference>
<dbReference type="GO" id="GO:0003677">
    <property type="term" value="F:DNA binding"/>
    <property type="evidence" value="ECO:0007669"/>
    <property type="project" value="UniProtKB-KW"/>
</dbReference>
<dbReference type="SUPFAM" id="SSF47413">
    <property type="entry name" value="lambda repressor-like DNA-binding domains"/>
    <property type="match status" value="1"/>
</dbReference>
<keyword evidence="1" id="KW-0238">DNA-binding</keyword>
<organism evidence="4">
    <name type="scientific">bioreactor metagenome</name>
    <dbReference type="NCBI Taxonomy" id="1076179"/>
    <lineage>
        <taxon>unclassified sequences</taxon>
        <taxon>metagenomes</taxon>
        <taxon>ecological metagenomes</taxon>
    </lineage>
</organism>
<dbReference type="PANTHER" id="PTHR46558">
    <property type="entry name" value="TRACRIPTIONAL REGULATORY PROTEIN-RELATED-RELATED"/>
    <property type="match status" value="1"/>
</dbReference>
<dbReference type="InterPro" id="IPR010982">
    <property type="entry name" value="Lambda_DNA-bd_dom_sf"/>
</dbReference>
<keyword evidence="2" id="KW-1133">Transmembrane helix</keyword>
<dbReference type="Pfam" id="PF01381">
    <property type="entry name" value="HTH_3"/>
    <property type="match status" value="1"/>
</dbReference>
<evidence type="ECO:0000256" key="2">
    <source>
        <dbReference type="SAM" id="Phobius"/>
    </source>
</evidence>
<evidence type="ECO:0000259" key="3">
    <source>
        <dbReference type="PROSITE" id="PS50943"/>
    </source>
</evidence>